<feature type="transmembrane region" description="Helical" evidence="1">
    <location>
        <begin position="40"/>
        <end position="62"/>
    </location>
</feature>
<dbReference type="RefSeq" id="WP_014556158.1">
    <property type="nucleotide sequence ID" value="NC_017459.1"/>
</dbReference>
<dbReference type="InterPro" id="IPR037185">
    <property type="entry name" value="EmrE-like"/>
</dbReference>
<feature type="transmembrane region" description="Helical" evidence="1">
    <location>
        <begin position="279"/>
        <end position="296"/>
    </location>
</feature>
<name>G0LIZ0_HALWC</name>
<dbReference type="KEGG" id="hwc:Hqrw_2731"/>
<keyword evidence="1" id="KW-1133">Transmembrane helix</keyword>
<feature type="transmembrane region" description="Helical" evidence="1">
    <location>
        <begin position="134"/>
        <end position="153"/>
    </location>
</feature>
<protein>
    <submittedName>
        <fullName evidence="3">DMT superfamily transport protein</fullName>
    </submittedName>
</protein>
<dbReference type="OrthoDB" id="214554at2157"/>
<feature type="domain" description="EamA" evidence="2">
    <location>
        <begin position="162"/>
        <end position="296"/>
    </location>
</feature>
<dbReference type="AlphaFoldDB" id="G0LIZ0"/>
<keyword evidence="1" id="KW-0812">Transmembrane</keyword>
<dbReference type="Proteomes" id="UP000007954">
    <property type="component" value="Chromosome"/>
</dbReference>
<organism evidence="3 4">
    <name type="scientific">Haloquadratum walsbyi (strain DSM 16854 / JCM 12705 / C23)</name>
    <dbReference type="NCBI Taxonomy" id="768065"/>
    <lineage>
        <taxon>Archaea</taxon>
        <taxon>Methanobacteriati</taxon>
        <taxon>Methanobacteriota</taxon>
        <taxon>Stenosarchaea group</taxon>
        <taxon>Halobacteria</taxon>
        <taxon>Halobacteriales</taxon>
        <taxon>Haloferacaceae</taxon>
        <taxon>Haloquadratum</taxon>
    </lineage>
</organism>
<accession>G0LIZ0</accession>
<keyword evidence="1" id="KW-0472">Membrane</keyword>
<sequence length="298" mass="31538">MGVSVRRATDAIPPVVALGIAILAVSTSAILIRYSSAPTLVIALYRVLFTTVLLLPFAVHSYRDAFYQLSRRDWIAASAAGVALALHFALWFESLAWTSVAASVTIVQIQVLFVASGAALFLSERITRRASVGMMIALCGIAIMSFGGTIVGAPTVGSAPLYGNVLAIVAAVCMAGYVLTGRSLRQRIPLVPYVVIVYAVCVVVLLALTTAVNDTLFAYPPYEWFLFLLMALGPGILGHTVLNWALAHVESSVVSVSLLAEPVCSTVLAVVLLSELPTRFTAIGGAMTLIGIIITSRR</sequence>
<feature type="transmembrane region" description="Helical" evidence="1">
    <location>
        <begin position="12"/>
        <end position="34"/>
    </location>
</feature>
<dbReference type="GeneID" id="12447469"/>
<feature type="transmembrane region" description="Helical" evidence="1">
    <location>
        <begin position="74"/>
        <end position="92"/>
    </location>
</feature>
<dbReference type="PANTHER" id="PTHR22911:SF76">
    <property type="entry name" value="EAMA DOMAIN-CONTAINING PROTEIN"/>
    <property type="match status" value="1"/>
</dbReference>
<gene>
    <name evidence="3" type="ordered locus">Hqrw_2731</name>
</gene>
<evidence type="ECO:0000313" key="3">
    <source>
        <dbReference type="EMBL" id="CCC40558.1"/>
    </source>
</evidence>
<feature type="transmembrane region" description="Helical" evidence="1">
    <location>
        <begin position="253"/>
        <end position="273"/>
    </location>
</feature>
<feature type="transmembrane region" description="Helical" evidence="1">
    <location>
        <begin position="98"/>
        <end position="122"/>
    </location>
</feature>
<evidence type="ECO:0000313" key="4">
    <source>
        <dbReference type="Proteomes" id="UP000007954"/>
    </source>
</evidence>
<feature type="transmembrane region" description="Helical" evidence="1">
    <location>
        <begin position="191"/>
        <end position="212"/>
    </location>
</feature>
<reference evidence="3 4" key="1">
    <citation type="journal article" date="2011" name="PLoS ONE">
        <title>Haloquadratum walsbyi: limited diversity in a global pond.</title>
        <authorList>
            <person name="Dyall-Smith M."/>
            <person name="Pfeiffer F."/>
            <person name="Klee K."/>
            <person name="Palm P."/>
            <person name="Gross K."/>
            <person name="Schuster S.C."/>
            <person name="Rampp M."/>
            <person name="Oesterhelt D."/>
        </authorList>
    </citation>
    <scope>NUCLEOTIDE SEQUENCE [LARGE SCALE GENOMIC DNA]</scope>
    <source>
        <strain evidence="4">DSM 16854 / JCM 12705 / C23</strain>
    </source>
</reference>
<evidence type="ECO:0000256" key="1">
    <source>
        <dbReference type="SAM" id="Phobius"/>
    </source>
</evidence>
<dbReference type="GO" id="GO:0016020">
    <property type="term" value="C:membrane"/>
    <property type="evidence" value="ECO:0007669"/>
    <property type="project" value="InterPro"/>
</dbReference>
<evidence type="ECO:0000259" key="2">
    <source>
        <dbReference type="Pfam" id="PF00892"/>
    </source>
</evidence>
<dbReference type="InterPro" id="IPR000620">
    <property type="entry name" value="EamA_dom"/>
</dbReference>
<dbReference type="Pfam" id="PF00892">
    <property type="entry name" value="EamA"/>
    <property type="match status" value="2"/>
</dbReference>
<feature type="transmembrane region" description="Helical" evidence="1">
    <location>
        <begin position="224"/>
        <end position="246"/>
    </location>
</feature>
<feature type="transmembrane region" description="Helical" evidence="1">
    <location>
        <begin position="159"/>
        <end position="179"/>
    </location>
</feature>
<dbReference type="HOGENOM" id="CLU_033863_0_2_2"/>
<dbReference type="EMBL" id="FR746099">
    <property type="protein sequence ID" value="CCC40558.1"/>
    <property type="molecule type" value="Genomic_DNA"/>
</dbReference>
<dbReference type="PANTHER" id="PTHR22911">
    <property type="entry name" value="ACYL-MALONYL CONDENSING ENZYME-RELATED"/>
    <property type="match status" value="1"/>
</dbReference>
<feature type="domain" description="EamA" evidence="2">
    <location>
        <begin position="20"/>
        <end position="145"/>
    </location>
</feature>
<dbReference type="SUPFAM" id="SSF103481">
    <property type="entry name" value="Multidrug resistance efflux transporter EmrE"/>
    <property type="match status" value="2"/>
</dbReference>
<proteinExistence type="predicted"/>